<proteinExistence type="predicted"/>
<keyword evidence="5" id="KW-1185">Reference proteome</keyword>
<evidence type="ECO:0000313" key="4">
    <source>
        <dbReference type="EMBL" id="MBU2667075.1"/>
    </source>
</evidence>
<evidence type="ECO:0000256" key="2">
    <source>
        <dbReference type="SAM" id="Phobius"/>
    </source>
</evidence>
<keyword evidence="2" id="KW-0472">Membrane</keyword>
<sequence>MRGRGTSERADARAAGRADAGGSPAGDQRKAKRGGGTALGLGAVRGRAARALNGWRRSSGVTARGYGVVVAAVGLLVVGFRFGYPDLALLGAAAAVALGCGAVFAFWRPRLGVARVAEPDRVARGEAARMTLTVSNTSRVRGADLVALDQCGNTVVPVPLLRLRPGKDTTAHYPVPTSRRGVVPVGPLRVTRGDPLGLVSLSRAYGEICEVWVHPRIHLLRAVPAGMARSLDGRIDKVPHGTITFDSLREYVVGDELRRVHWRSSAKVGELMVREQLDTSEPTIVVLLDDRASAHPRVRDGMAESFEAACEAAASIVAAAVQEDIPVSLHLVTEVATGPYLDVLTRAGLQPGDLAATLRRVRAQRLGDTLVFLTGPGGREDLGAVSALRGPYPVVMAGLLGDRDGAPVSGGDGLIVIEADDGAEFAAAWDGVRGW</sequence>
<comment type="caution">
    <text evidence="4">The sequence shown here is derived from an EMBL/GenBank/DDBJ whole genome shotgun (WGS) entry which is preliminary data.</text>
</comment>
<evidence type="ECO:0000313" key="5">
    <source>
        <dbReference type="Proteomes" id="UP001519654"/>
    </source>
</evidence>
<gene>
    <name evidence="4" type="ORF">KOI35_26560</name>
</gene>
<keyword evidence="2" id="KW-0812">Transmembrane</keyword>
<feature type="compositionally biased region" description="Basic and acidic residues" evidence="1">
    <location>
        <begin position="1"/>
        <end position="16"/>
    </location>
</feature>
<dbReference type="Proteomes" id="UP001519654">
    <property type="component" value="Unassembled WGS sequence"/>
</dbReference>
<name>A0ABS5YUE3_9ACTN</name>
<feature type="region of interest" description="Disordered" evidence="1">
    <location>
        <begin position="1"/>
        <end position="38"/>
    </location>
</feature>
<dbReference type="Pfam" id="PF01882">
    <property type="entry name" value="DUF58"/>
    <property type="match status" value="1"/>
</dbReference>
<dbReference type="EMBL" id="JAHKKG010000008">
    <property type="protein sequence ID" value="MBU2667075.1"/>
    <property type="molecule type" value="Genomic_DNA"/>
</dbReference>
<evidence type="ECO:0000256" key="1">
    <source>
        <dbReference type="SAM" id="MobiDB-lite"/>
    </source>
</evidence>
<feature type="transmembrane region" description="Helical" evidence="2">
    <location>
        <begin position="65"/>
        <end position="82"/>
    </location>
</feature>
<dbReference type="InterPro" id="IPR002881">
    <property type="entry name" value="DUF58"/>
</dbReference>
<dbReference type="PANTHER" id="PTHR34351">
    <property type="entry name" value="SLR1927 PROTEIN-RELATED"/>
    <property type="match status" value="1"/>
</dbReference>
<dbReference type="PANTHER" id="PTHR34351:SF1">
    <property type="entry name" value="SLR1927 PROTEIN"/>
    <property type="match status" value="1"/>
</dbReference>
<protein>
    <submittedName>
        <fullName evidence="4">DUF58 domain-containing protein</fullName>
    </submittedName>
</protein>
<feature type="compositionally biased region" description="Low complexity" evidence="1">
    <location>
        <begin position="17"/>
        <end position="26"/>
    </location>
</feature>
<organism evidence="4 5">
    <name type="scientific">Paractinoplanes bogorensis</name>
    <dbReference type="NCBI Taxonomy" id="1610840"/>
    <lineage>
        <taxon>Bacteria</taxon>
        <taxon>Bacillati</taxon>
        <taxon>Actinomycetota</taxon>
        <taxon>Actinomycetes</taxon>
        <taxon>Micromonosporales</taxon>
        <taxon>Micromonosporaceae</taxon>
        <taxon>Paractinoplanes</taxon>
    </lineage>
</organism>
<evidence type="ECO:0000259" key="3">
    <source>
        <dbReference type="Pfam" id="PF01882"/>
    </source>
</evidence>
<keyword evidence="2" id="KW-1133">Transmembrane helix</keyword>
<feature type="transmembrane region" description="Helical" evidence="2">
    <location>
        <begin position="88"/>
        <end position="107"/>
    </location>
</feature>
<accession>A0ABS5YUE3</accession>
<feature type="domain" description="DUF58" evidence="3">
    <location>
        <begin position="248"/>
        <end position="334"/>
    </location>
</feature>
<reference evidence="4 5" key="1">
    <citation type="submission" date="2021-06" db="EMBL/GenBank/DDBJ databases">
        <title>Actinoplanes lichenicola sp. nov., and Actinoplanes ovalisporus sp. nov., isolated from lichen in Thailand.</title>
        <authorList>
            <person name="Saeng-In P."/>
            <person name="Kanchanasin P."/>
            <person name="Yuki M."/>
            <person name="Kudo T."/>
            <person name="Ohkuma M."/>
            <person name="Phongsopitanun W."/>
            <person name="Tanasupawat S."/>
        </authorList>
    </citation>
    <scope>NUCLEOTIDE SEQUENCE [LARGE SCALE GENOMIC DNA]</scope>
    <source>
        <strain evidence="4 5">NBRC 110975</strain>
    </source>
</reference>